<evidence type="ECO:0000256" key="3">
    <source>
        <dbReference type="SAM" id="Coils"/>
    </source>
</evidence>
<dbReference type="Pfam" id="PF00069">
    <property type="entry name" value="Pkinase"/>
    <property type="match status" value="1"/>
</dbReference>
<dbReference type="SMART" id="SM00065">
    <property type="entry name" value="GAF"/>
    <property type="match status" value="1"/>
</dbReference>
<dbReference type="EMBL" id="QUMU01000001">
    <property type="protein sequence ID" value="REG37368.1"/>
    <property type="molecule type" value="Genomic_DNA"/>
</dbReference>
<dbReference type="InterPro" id="IPR003594">
    <property type="entry name" value="HATPase_dom"/>
</dbReference>
<dbReference type="PROSITE" id="PS00108">
    <property type="entry name" value="PROTEIN_KINASE_ST"/>
    <property type="match status" value="1"/>
</dbReference>
<comment type="catalytic activity">
    <reaction evidence="1">
        <text>ATP + protein L-histidine = ADP + protein N-phospho-L-histidine.</text>
        <dbReference type="EC" id="2.7.13.3"/>
    </reaction>
</comment>
<proteinExistence type="predicted"/>
<dbReference type="PANTHER" id="PTHR43642:SF1">
    <property type="entry name" value="HYBRID SIGNAL TRANSDUCTION HISTIDINE KINASE G"/>
    <property type="match status" value="1"/>
</dbReference>
<evidence type="ECO:0000259" key="5">
    <source>
        <dbReference type="PROSITE" id="PS50109"/>
    </source>
</evidence>
<organism evidence="6 8">
    <name type="scientific">Archangium gephyra</name>
    <dbReference type="NCBI Taxonomy" id="48"/>
    <lineage>
        <taxon>Bacteria</taxon>
        <taxon>Pseudomonadati</taxon>
        <taxon>Myxococcota</taxon>
        <taxon>Myxococcia</taxon>
        <taxon>Myxococcales</taxon>
        <taxon>Cystobacterineae</taxon>
        <taxon>Archangiaceae</taxon>
        <taxon>Archangium</taxon>
    </lineage>
</organism>
<dbReference type="Gene3D" id="1.10.287.130">
    <property type="match status" value="1"/>
</dbReference>
<dbReference type="Proteomes" id="UP000256345">
    <property type="component" value="Unassembled WGS sequence"/>
</dbReference>
<feature type="coiled-coil region" evidence="3">
    <location>
        <begin position="1448"/>
        <end position="1486"/>
    </location>
</feature>
<dbReference type="SMART" id="SM00220">
    <property type="entry name" value="S_TKc"/>
    <property type="match status" value="1"/>
</dbReference>
<keyword evidence="3" id="KW-0175">Coiled coil</keyword>
<dbReference type="InterPro" id="IPR005467">
    <property type="entry name" value="His_kinase_dom"/>
</dbReference>
<accession>A0AAC8QBB6</accession>
<protein>
    <recommendedName>
        <fullName evidence="2">histidine kinase</fullName>
        <ecNumber evidence="2">2.7.13.3</ecNumber>
    </recommendedName>
</protein>
<dbReference type="InterPro" id="IPR027417">
    <property type="entry name" value="P-loop_NTPase"/>
</dbReference>
<feature type="domain" description="Histidine kinase" evidence="5">
    <location>
        <begin position="1542"/>
        <end position="1759"/>
    </location>
</feature>
<dbReference type="GO" id="GO:0005524">
    <property type="term" value="F:ATP binding"/>
    <property type="evidence" value="ECO:0007669"/>
    <property type="project" value="InterPro"/>
</dbReference>
<dbReference type="InterPro" id="IPR011009">
    <property type="entry name" value="Kinase-like_dom_sf"/>
</dbReference>
<dbReference type="Gene3D" id="3.30.565.10">
    <property type="entry name" value="Histidine kinase-like ATPase, C-terminal domain"/>
    <property type="match status" value="1"/>
</dbReference>
<evidence type="ECO:0000313" key="7">
    <source>
        <dbReference type="EMBL" id="REG37368.1"/>
    </source>
</evidence>
<dbReference type="Proteomes" id="UP000035579">
    <property type="component" value="Chromosome"/>
</dbReference>
<reference evidence="6 8" key="1">
    <citation type="submission" date="2015-05" db="EMBL/GenBank/DDBJ databases">
        <title>Genome assembly of Archangium gephyra DSM 2261.</title>
        <authorList>
            <person name="Sharma G."/>
            <person name="Subramanian S."/>
        </authorList>
    </citation>
    <scope>NUCLEOTIDE SEQUENCE [LARGE SCALE GENOMIC DNA]</scope>
    <source>
        <strain evidence="6 8">DSM 2261</strain>
    </source>
</reference>
<dbReference type="PANTHER" id="PTHR43642">
    <property type="entry name" value="HYBRID SIGNAL TRANSDUCTION HISTIDINE KINASE G"/>
    <property type="match status" value="1"/>
</dbReference>
<dbReference type="InterPro" id="IPR041664">
    <property type="entry name" value="AAA_16"/>
</dbReference>
<dbReference type="KEGG" id="age:AA314_06193"/>
<dbReference type="EC" id="2.7.13.3" evidence="2"/>
<dbReference type="Gene3D" id="3.30.450.40">
    <property type="match status" value="1"/>
</dbReference>
<dbReference type="EMBL" id="CP011509">
    <property type="protein sequence ID" value="AKJ04567.1"/>
    <property type="molecule type" value="Genomic_DNA"/>
</dbReference>
<name>A0AAC8QBB6_9BACT</name>
<evidence type="ECO:0000259" key="4">
    <source>
        <dbReference type="PROSITE" id="PS50011"/>
    </source>
</evidence>
<keyword evidence="6" id="KW-0418">Kinase</keyword>
<dbReference type="SUPFAM" id="SSF55781">
    <property type="entry name" value="GAF domain-like"/>
    <property type="match status" value="1"/>
</dbReference>
<gene>
    <name evidence="6" type="ORF">AA314_06193</name>
    <name evidence="7" type="ORF">ATI61_101352</name>
</gene>
<evidence type="ECO:0000256" key="2">
    <source>
        <dbReference type="ARBA" id="ARBA00012438"/>
    </source>
</evidence>
<dbReference type="SMART" id="SM00387">
    <property type="entry name" value="HATPase_c"/>
    <property type="match status" value="1"/>
</dbReference>
<evidence type="ECO:0000313" key="8">
    <source>
        <dbReference type="Proteomes" id="UP000035579"/>
    </source>
</evidence>
<dbReference type="CDD" id="cd14014">
    <property type="entry name" value="STKc_PknB_like"/>
    <property type="match status" value="1"/>
</dbReference>
<dbReference type="InterPro" id="IPR000719">
    <property type="entry name" value="Prot_kinase_dom"/>
</dbReference>
<dbReference type="PROSITE" id="PS50109">
    <property type="entry name" value="HIS_KIN"/>
    <property type="match status" value="1"/>
</dbReference>
<dbReference type="Gene3D" id="1.10.510.10">
    <property type="entry name" value="Transferase(Phosphotransferase) domain 1"/>
    <property type="match status" value="1"/>
</dbReference>
<evidence type="ECO:0000256" key="1">
    <source>
        <dbReference type="ARBA" id="ARBA00000085"/>
    </source>
</evidence>
<dbReference type="SUPFAM" id="SSF55874">
    <property type="entry name" value="ATPase domain of HSP90 chaperone/DNA topoisomerase II/histidine kinase"/>
    <property type="match status" value="1"/>
</dbReference>
<evidence type="ECO:0000313" key="6">
    <source>
        <dbReference type="EMBL" id="AKJ04567.1"/>
    </source>
</evidence>
<dbReference type="Pfam" id="PF13191">
    <property type="entry name" value="AAA_16"/>
    <property type="match status" value="1"/>
</dbReference>
<dbReference type="InterPro" id="IPR029016">
    <property type="entry name" value="GAF-like_dom_sf"/>
</dbReference>
<dbReference type="GO" id="GO:0004673">
    <property type="term" value="F:protein histidine kinase activity"/>
    <property type="evidence" value="ECO:0007669"/>
    <property type="project" value="UniProtKB-EC"/>
</dbReference>
<feature type="domain" description="Protein kinase" evidence="4">
    <location>
        <begin position="7"/>
        <end position="280"/>
    </location>
</feature>
<dbReference type="SUPFAM" id="SSF56112">
    <property type="entry name" value="Protein kinase-like (PK-like)"/>
    <property type="match status" value="1"/>
</dbReference>
<dbReference type="InterPro" id="IPR036890">
    <property type="entry name" value="HATPase_C_sf"/>
</dbReference>
<dbReference type="SUPFAM" id="SSF52540">
    <property type="entry name" value="P-loop containing nucleoside triphosphate hydrolases"/>
    <property type="match status" value="1"/>
</dbReference>
<dbReference type="Gene3D" id="3.40.50.300">
    <property type="entry name" value="P-loop containing nucleotide triphosphate hydrolases"/>
    <property type="match status" value="1"/>
</dbReference>
<dbReference type="InterPro" id="IPR008271">
    <property type="entry name" value="Ser/Thr_kinase_AS"/>
</dbReference>
<dbReference type="RefSeq" id="WP_047858342.1">
    <property type="nucleotide sequence ID" value="NZ_CP011509.1"/>
</dbReference>
<dbReference type="InterPro" id="IPR053159">
    <property type="entry name" value="Hybrid_Histidine_Kinase"/>
</dbReference>
<evidence type="ECO:0000313" key="9">
    <source>
        <dbReference type="Proteomes" id="UP000256345"/>
    </source>
</evidence>
<sequence>MLHIRGYTLRGAIKATGSNLLFHAVRDADGLPLILKTPMISSPGARESERYQREFSILQRLRGVGGVTRPHACERIHERPVLLLEAMEGTTLSELTGTPLEPAHVLRLAISLASTLAEMHRRGVIHKDIKPSNIILTPPGEVCLIDFGTATLQLVEHVEAAPASLLEGTLAYMSPEQTGRMNRSVDYRTDFYSLGVTLYELLTGIRPFHGRDALEWFHAHLALVPPSPLERVPGLPPSLSAIVMKLLAKVAEERYQSAEGLKADLVRCQEGLLRGVHEDFTLGVHDFPSRFQLPQRLYGRDAHAAALLQGYERVARGGRPELMLVRGYSGIGKSSVVHELHKPVVQRRGFFLSGKFDQFQQAIPYATLAQAIRGLTQQLLSGTDAELEQWRAHLQEAWGAEGQLLVDVVPQLELIAGKQPAVLEVPASEAQHRFHRVFRQFLGVFATPEHPLVLFLDDLQWADGASLRLIKHLLTHPGMSPVLLIGAYRDNEVSPSHPLVCLLDELRKAGAQLAELQLEPLRMEELQQLVADTLPGADGALVQPLSALVQEKTGGNPFFILQFMRTLHQDGLLARTPQGTWRWDAEGVRAKGYSDNVVEFMAGKLRQLPMVTQHLLRLAACVGNTFSAGMLGIISDQSEPGSVERCLGAAFQEGLLVRGGPEQYRFLHDRIQQAAHALIPEQERQAVHLRIGRLMLASLSREQVHEKIFDVVSQLNAGAELIHEPEERRLAARLNAEAGGKARGSTAFRSAANYFAAAFQHLSEDPWALEPGLAFEVRLAQAGCEFMSGNAAEARRLVEELLPRARTFPELAGVCRLKSELLLIANEHMAAVTCLLECLERMGMPMPPFPTWEEVETANAEVWALLGDRPIASLIELPLMNEPDMEALMNVLGALFAPAYFLSPSLLLLHLSRMVSLSLRHGHLPASVHGYSWFGVMVGHTFKKYREGQAFCQLAHALVERYDLAALRGKALHTLKMANCWTEPLALSLELAQRAFQHALQASDIQIACFSACHLVTNRLTLGLPLEEVYQESIARLDFVSKAGFVGVRDTIHFTQRYVQQLRGLTPSFDSLSGEGFDEAAFEAELPSNQSTTQCWYWLTQAQSRFLRGAYPEALEAVDRSFELRWACQGLLPSLELHLFRALILAACYGGMAPEQQQRALEALRGHQRQLAEWADHCPSTFRGPERLVSAELARLSGQEGEALRAYEQAHQSAREHGFVQNAALACELAARFWRERELPTLAEAYARKARDAYVRWGAHGKVRHLDIEWPLLASCEDTEGTDTNTSSTQLDALTLVKAQQAISGEIVLERLATTLLRVAIENAGAQRGALLLPRGDSLQIVALSGTAPEDSTGDADEPRLPWSLLSYVKRTREHVLIGDASRPHPFAADPWLARGHARSVLCLPLLRQEEFRGVLYLENDLAPDAFTPARLSLLGHLASQAAISVENAQLYTDVQRAESALRRANDELEKRVEERTRELKQAQSRLVDTARTAGMAEVAANVLHNVGNVLTSAVINHQVLRQTVDSSRVGRLKQATTLLDEHRHALADFLSRNPRGMQLLNYLTVLADELLREQATLREGMESMGMHIEHIRAIVQIQQNYASSTLLTEECELSGLVQDAVRILMPALRRHGVSATQELAALPPVSLDKHKVLQILINLIGNAKKAVEALPEGQRRVHVRLEAVGRRARVLVVDNGVGIAPENRERLFSQGFTTHEGGHGLGLHSSALAARALGGSLALESEGPGQGATAILELPLDGAGAALE</sequence>
<reference evidence="7 9" key="2">
    <citation type="submission" date="2018-08" db="EMBL/GenBank/DDBJ databases">
        <title>Genomic Encyclopedia of Archaeal and Bacterial Type Strains, Phase II (KMG-II): from individual species to whole genera.</title>
        <authorList>
            <person name="Goeker M."/>
        </authorList>
    </citation>
    <scope>NUCLEOTIDE SEQUENCE [LARGE SCALE GENOMIC DNA]</scope>
    <source>
        <strain evidence="7 9">DSM 2261</strain>
    </source>
</reference>
<dbReference type="InterPro" id="IPR003018">
    <property type="entry name" value="GAF"/>
</dbReference>
<dbReference type="InterPro" id="IPR004358">
    <property type="entry name" value="Sig_transdc_His_kin-like_C"/>
</dbReference>
<dbReference type="PROSITE" id="PS50011">
    <property type="entry name" value="PROTEIN_KINASE_DOM"/>
    <property type="match status" value="1"/>
</dbReference>
<keyword evidence="6" id="KW-0808">Transferase</keyword>
<dbReference type="PRINTS" id="PR00344">
    <property type="entry name" value="BCTRLSENSOR"/>
</dbReference>
<dbReference type="Pfam" id="PF02518">
    <property type="entry name" value="HATPase_c"/>
    <property type="match status" value="1"/>
</dbReference>
<dbReference type="Pfam" id="PF01590">
    <property type="entry name" value="GAF"/>
    <property type="match status" value="1"/>
</dbReference>
<keyword evidence="9" id="KW-1185">Reference proteome</keyword>